<name>A0A948THB3_9GAMM</name>
<evidence type="ECO:0000313" key="2">
    <source>
        <dbReference type="EMBL" id="MBU3844762.1"/>
    </source>
</evidence>
<organism evidence="2 3">
    <name type="scientific">Candidatus Anaerobiospirillum pullicola</name>
    <dbReference type="NCBI Taxonomy" id="2838451"/>
    <lineage>
        <taxon>Bacteria</taxon>
        <taxon>Pseudomonadati</taxon>
        <taxon>Pseudomonadota</taxon>
        <taxon>Gammaproteobacteria</taxon>
        <taxon>Aeromonadales</taxon>
        <taxon>Succinivibrionaceae</taxon>
        <taxon>Anaerobiospirillum</taxon>
    </lineage>
</organism>
<evidence type="ECO:0000256" key="1">
    <source>
        <dbReference type="SAM" id="MobiDB-lite"/>
    </source>
</evidence>
<reference evidence="2" key="2">
    <citation type="submission" date="2021-04" db="EMBL/GenBank/DDBJ databases">
        <authorList>
            <person name="Gilroy R."/>
        </authorList>
    </citation>
    <scope>NUCLEOTIDE SEQUENCE</scope>
    <source>
        <strain evidence="2">378</strain>
    </source>
</reference>
<feature type="region of interest" description="Disordered" evidence="1">
    <location>
        <begin position="275"/>
        <end position="296"/>
    </location>
</feature>
<gene>
    <name evidence="2" type="ORF">H9847_07860</name>
</gene>
<protein>
    <submittedName>
        <fullName evidence="2">Uncharacterized protein</fullName>
    </submittedName>
</protein>
<reference evidence="2" key="1">
    <citation type="journal article" date="2021" name="PeerJ">
        <title>Extensive microbial diversity within the chicken gut microbiome revealed by metagenomics and culture.</title>
        <authorList>
            <person name="Gilroy R."/>
            <person name="Ravi A."/>
            <person name="Getino M."/>
            <person name="Pursley I."/>
            <person name="Horton D.L."/>
            <person name="Alikhan N.F."/>
            <person name="Baker D."/>
            <person name="Gharbi K."/>
            <person name="Hall N."/>
            <person name="Watson M."/>
            <person name="Adriaenssens E.M."/>
            <person name="Foster-Nyarko E."/>
            <person name="Jarju S."/>
            <person name="Secka A."/>
            <person name="Antonio M."/>
            <person name="Oren A."/>
            <person name="Chaudhuri R.R."/>
            <person name="La Ragione R."/>
            <person name="Hildebrand F."/>
            <person name="Pallen M.J."/>
        </authorList>
    </citation>
    <scope>NUCLEOTIDE SEQUENCE</scope>
    <source>
        <strain evidence="2">378</strain>
    </source>
</reference>
<accession>A0A948THB3</accession>
<comment type="caution">
    <text evidence="2">The sequence shown here is derived from an EMBL/GenBank/DDBJ whole genome shotgun (WGS) entry which is preliminary data.</text>
</comment>
<sequence>MADITQQETKPQQVTTAPLAQTATATAGAAASTAASAEASVTAAEVATEAPIGNSSAVDPNAQPTDNFKQMQAVIDQDLVQDIQDTIDDLQEQYPDRETQLAGLVEEIRTLIEDNDLTDLFNKNAKKIEYIAQRIRDKNVTKAQDFPLIIVQLNKILEEYPVLYRTAMMTFLKPTVYREVLQRIKAKPSIGNEYTISEKTSISLVQRLITNLKEHLRSLREPFSIYMRNMVWLSAYYGEHFVEFGKVIMELASHLPAEQKAAILEQVNAKKEEQAATNVAALGPRQRRQRALSGSN</sequence>
<proteinExistence type="predicted"/>
<dbReference type="EMBL" id="JAHLFE010000163">
    <property type="protein sequence ID" value="MBU3844762.1"/>
    <property type="molecule type" value="Genomic_DNA"/>
</dbReference>
<evidence type="ECO:0000313" key="3">
    <source>
        <dbReference type="Proteomes" id="UP000733611"/>
    </source>
</evidence>
<dbReference type="Proteomes" id="UP000733611">
    <property type="component" value="Unassembled WGS sequence"/>
</dbReference>
<dbReference type="AlphaFoldDB" id="A0A948THB3"/>